<evidence type="ECO:0000259" key="3">
    <source>
        <dbReference type="Pfam" id="PF19026"/>
    </source>
</evidence>
<evidence type="ECO:0000313" key="4">
    <source>
        <dbReference type="EMBL" id="CAD8792095.1"/>
    </source>
</evidence>
<sequence length="113" mass="12567">MEDDALEIEAAPEDLKDRQGREQAAAMGKLADTDNQEMQIDANKVNKAMLALAAAQKASKVASLEREKELASVVIHKADIDVIANEFEIDKKQAERRLRECNGNLRKALESYL</sequence>
<proteinExistence type="predicted"/>
<dbReference type="CDD" id="cd14361">
    <property type="entry name" value="UBA_HYPK"/>
    <property type="match status" value="1"/>
</dbReference>
<keyword evidence="1" id="KW-0175">Coiled coil</keyword>
<gene>
    <name evidence="4" type="ORF">PPAR00522_LOCUS21641</name>
</gene>
<evidence type="ECO:0000256" key="2">
    <source>
        <dbReference type="SAM" id="MobiDB-lite"/>
    </source>
</evidence>
<name>A0A7S0YQP6_9CHLO</name>
<dbReference type="PANTHER" id="PTHR31184">
    <property type="entry name" value="HUNTINGTIN-INTERACTING PROTEIN K FAMILY MEMBER"/>
    <property type="match status" value="1"/>
</dbReference>
<dbReference type="EMBL" id="HBFM01033081">
    <property type="protein sequence ID" value="CAD8792095.1"/>
    <property type="molecule type" value="Transcribed_RNA"/>
</dbReference>
<organism evidence="4">
    <name type="scientific">Polytomella parva</name>
    <dbReference type="NCBI Taxonomy" id="51329"/>
    <lineage>
        <taxon>Eukaryota</taxon>
        <taxon>Viridiplantae</taxon>
        <taxon>Chlorophyta</taxon>
        <taxon>core chlorophytes</taxon>
        <taxon>Chlorophyceae</taxon>
        <taxon>CS clade</taxon>
        <taxon>Chlamydomonadales</taxon>
        <taxon>Chlamydomonadaceae</taxon>
        <taxon>Polytomella</taxon>
    </lineage>
</organism>
<dbReference type="InterPro" id="IPR044034">
    <property type="entry name" value="NAC-like_UBA"/>
</dbReference>
<dbReference type="PANTHER" id="PTHR31184:SF2">
    <property type="entry name" value="HUNTINGTIN-INTERACTING PROTEIN K"/>
    <property type="match status" value="1"/>
</dbReference>
<dbReference type="GO" id="GO:0050821">
    <property type="term" value="P:protein stabilization"/>
    <property type="evidence" value="ECO:0007669"/>
    <property type="project" value="TreeGrafter"/>
</dbReference>
<dbReference type="InterPro" id="IPR052617">
    <property type="entry name" value="Huntingtin-int_K"/>
</dbReference>
<accession>A0A7S0YQP6</accession>
<feature type="domain" description="Nascent polypeptide-associated complex subunit alpha-like UBA" evidence="3">
    <location>
        <begin position="73"/>
        <end position="113"/>
    </location>
</feature>
<feature type="compositionally biased region" description="Acidic residues" evidence="2">
    <location>
        <begin position="1"/>
        <end position="12"/>
    </location>
</feature>
<dbReference type="InterPro" id="IPR038922">
    <property type="entry name" value="HYPK_UBA"/>
</dbReference>
<dbReference type="AlphaFoldDB" id="A0A7S0YQP6"/>
<feature type="region of interest" description="Disordered" evidence="2">
    <location>
        <begin position="1"/>
        <end position="28"/>
    </location>
</feature>
<feature type="coiled-coil region" evidence="1">
    <location>
        <begin position="84"/>
        <end position="111"/>
    </location>
</feature>
<dbReference type="Pfam" id="PF19026">
    <property type="entry name" value="UBA_HYPK"/>
    <property type="match status" value="1"/>
</dbReference>
<protein>
    <recommendedName>
        <fullName evidence="3">Nascent polypeptide-associated complex subunit alpha-like UBA domain-containing protein</fullName>
    </recommendedName>
</protein>
<reference evidence="4" key="1">
    <citation type="submission" date="2021-01" db="EMBL/GenBank/DDBJ databases">
        <authorList>
            <person name="Corre E."/>
            <person name="Pelletier E."/>
            <person name="Niang G."/>
            <person name="Scheremetjew M."/>
            <person name="Finn R."/>
            <person name="Kale V."/>
            <person name="Holt S."/>
            <person name="Cochrane G."/>
            <person name="Meng A."/>
            <person name="Brown T."/>
            <person name="Cohen L."/>
        </authorList>
    </citation>
    <scope>NUCLEOTIDE SEQUENCE</scope>
    <source>
        <strain evidence="4">SAG 63-3</strain>
    </source>
</reference>
<evidence type="ECO:0000256" key="1">
    <source>
        <dbReference type="SAM" id="Coils"/>
    </source>
</evidence>